<evidence type="ECO:0000256" key="1">
    <source>
        <dbReference type="SAM" id="MobiDB-lite"/>
    </source>
</evidence>
<sequence>MMNKGKASGVSWIKPAEPSFLKKFKTDVGYKEGPNVDTKRQVMPTLDDDDGCDREDELPQVVVLKSGDLTADEVKKLTEEMQGKRGKGQDISLVTGNNFTPLWIYLRQHCTYTINILYLSLLYCQAKRLFLKAKFSSRNQQSAHPQTSFRASLQAPAKRRTTAESSWKRTENW</sequence>
<proteinExistence type="predicted"/>
<dbReference type="STRING" id="28743.ENSCVAP00000009629"/>
<dbReference type="InterPro" id="IPR027911">
    <property type="entry name" value="DUF4604"/>
</dbReference>
<dbReference type="AlphaFoldDB" id="A0A3Q2CV92"/>
<dbReference type="OMA" id="CCHSETT"/>
<name>A0A3Q2CV92_CYPVA</name>
<feature type="domain" description="DUF4604" evidence="2">
    <location>
        <begin position="9"/>
        <end position="85"/>
    </location>
</feature>
<dbReference type="InterPro" id="IPR040219">
    <property type="entry name" value="KIAA1143-like"/>
</dbReference>
<keyword evidence="4" id="KW-1185">Reference proteome</keyword>
<feature type="region of interest" description="Disordered" evidence="1">
    <location>
        <begin position="142"/>
        <end position="173"/>
    </location>
</feature>
<dbReference type="Proteomes" id="UP000265020">
    <property type="component" value="Unassembled WGS sequence"/>
</dbReference>
<reference evidence="3" key="2">
    <citation type="submission" date="2025-09" db="UniProtKB">
        <authorList>
            <consortium name="Ensembl"/>
        </authorList>
    </citation>
    <scope>IDENTIFICATION</scope>
</reference>
<reference evidence="3" key="1">
    <citation type="submission" date="2025-08" db="UniProtKB">
        <authorList>
            <consortium name="Ensembl"/>
        </authorList>
    </citation>
    <scope>IDENTIFICATION</scope>
</reference>
<evidence type="ECO:0000313" key="4">
    <source>
        <dbReference type="Proteomes" id="UP000265020"/>
    </source>
</evidence>
<organism evidence="3 4">
    <name type="scientific">Cyprinodon variegatus</name>
    <name type="common">Sheepshead minnow</name>
    <dbReference type="NCBI Taxonomy" id="28743"/>
    <lineage>
        <taxon>Eukaryota</taxon>
        <taxon>Metazoa</taxon>
        <taxon>Chordata</taxon>
        <taxon>Craniata</taxon>
        <taxon>Vertebrata</taxon>
        <taxon>Euteleostomi</taxon>
        <taxon>Actinopterygii</taxon>
        <taxon>Neopterygii</taxon>
        <taxon>Teleostei</taxon>
        <taxon>Neoteleostei</taxon>
        <taxon>Acanthomorphata</taxon>
        <taxon>Ovalentaria</taxon>
        <taxon>Atherinomorphae</taxon>
        <taxon>Cyprinodontiformes</taxon>
        <taxon>Cyprinodontidae</taxon>
        <taxon>Cyprinodon</taxon>
    </lineage>
</organism>
<evidence type="ECO:0000313" key="3">
    <source>
        <dbReference type="Ensembl" id="ENSCVAP00000009629.1"/>
    </source>
</evidence>
<dbReference type="Pfam" id="PF15377">
    <property type="entry name" value="DUF4604"/>
    <property type="match status" value="1"/>
</dbReference>
<feature type="compositionally biased region" description="Polar residues" evidence="1">
    <location>
        <begin position="142"/>
        <end position="151"/>
    </location>
</feature>
<protein>
    <submittedName>
        <fullName evidence="3">Zgc:77056</fullName>
    </submittedName>
</protein>
<dbReference type="PANTHER" id="PTHR31195:SF2">
    <property type="entry name" value="GEO02494P1"/>
    <property type="match status" value="1"/>
</dbReference>
<dbReference type="PANTHER" id="PTHR31195">
    <property type="entry name" value="GEO02494P1"/>
    <property type="match status" value="1"/>
</dbReference>
<accession>A0A3Q2CV92</accession>
<evidence type="ECO:0000259" key="2">
    <source>
        <dbReference type="Pfam" id="PF15377"/>
    </source>
</evidence>
<dbReference type="GeneTree" id="ENSGT00390000001296"/>
<dbReference type="Ensembl" id="ENSCVAT00000016086.1">
    <property type="protein sequence ID" value="ENSCVAP00000009629.1"/>
    <property type="gene ID" value="ENSCVAG00000011614.1"/>
</dbReference>